<dbReference type="EMBL" id="BMZI01000002">
    <property type="protein sequence ID" value="GHB13029.1"/>
    <property type="molecule type" value="Genomic_DNA"/>
</dbReference>
<evidence type="ECO:0000313" key="2">
    <source>
        <dbReference type="Proteomes" id="UP000646745"/>
    </source>
</evidence>
<proteinExistence type="predicted"/>
<name>A0ABQ3DRA7_9GAMM</name>
<protein>
    <recommendedName>
        <fullName evidence="3">HNH endonuclease</fullName>
    </recommendedName>
</protein>
<comment type="caution">
    <text evidence="1">The sequence shown here is derived from an EMBL/GenBank/DDBJ whole genome shotgun (WGS) entry which is preliminary data.</text>
</comment>
<dbReference type="RefSeq" id="WP_189443441.1">
    <property type="nucleotide sequence ID" value="NZ_BMZI01000002.1"/>
</dbReference>
<evidence type="ECO:0008006" key="3">
    <source>
        <dbReference type="Google" id="ProtNLM"/>
    </source>
</evidence>
<gene>
    <name evidence="1" type="ORF">GCM10009038_08870</name>
</gene>
<keyword evidence="2" id="KW-1185">Reference proteome</keyword>
<accession>A0ABQ3DRA7</accession>
<organism evidence="1 2">
    <name type="scientific">Salinicola rhizosphaerae</name>
    <dbReference type="NCBI Taxonomy" id="1443141"/>
    <lineage>
        <taxon>Bacteria</taxon>
        <taxon>Pseudomonadati</taxon>
        <taxon>Pseudomonadota</taxon>
        <taxon>Gammaproteobacteria</taxon>
        <taxon>Oceanospirillales</taxon>
        <taxon>Halomonadaceae</taxon>
        <taxon>Salinicola</taxon>
    </lineage>
</organism>
<evidence type="ECO:0000313" key="1">
    <source>
        <dbReference type="EMBL" id="GHB13029.1"/>
    </source>
</evidence>
<sequence>MTDEQIQQSFGPYGALAVSKGLITRERLIELARKYPNSHISFDRENGHYHLHMPSQRSAGVLIRNLNTGHTVTGHGRALLGDKKRSKAVSFKLTEGQHRAILELVGKEESPGQLARRLVSEYLEQHA</sequence>
<reference evidence="2" key="1">
    <citation type="journal article" date="2019" name="Int. J. Syst. Evol. Microbiol.">
        <title>The Global Catalogue of Microorganisms (GCM) 10K type strain sequencing project: providing services to taxonomists for standard genome sequencing and annotation.</title>
        <authorList>
            <consortium name="The Broad Institute Genomics Platform"/>
            <consortium name="The Broad Institute Genome Sequencing Center for Infectious Disease"/>
            <person name="Wu L."/>
            <person name="Ma J."/>
        </authorList>
    </citation>
    <scope>NUCLEOTIDE SEQUENCE [LARGE SCALE GENOMIC DNA]</scope>
    <source>
        <strain evidence="2">KCTC 32998</strain>
    </source>
</reference>
<dbReference type="Proteomes" id="UP000646745">
    <property type="component" value="Unassembled WGS sequence"/>
</dbReference>